<dbReference type="InterPro" id="IPR000719">
    <property type="entry name" value="Prot_kinase_dom"/>
</dbReference>
<dbReference type="InterPro" id="IPR001680">
    <property type="entry name" value="WD40_rpt"/>
</dbReference>
<reference evidence="10 11" key="1">
    <citation type="submission" date="2019-05" db="EMBL/GenBank/DDBJ databases">
        <title>Draft genome sequence of Actinomadura geliboluensis A8036.</title>
        <authorList>
            <person name="Saricaoglu S."/>
            <person name="Isik K."/>
        </authorList>
    </citation>
    <scope>NUCLEOTIDE SEQUENCE [LARGE SCALE GENOMIC DNA]</scope>
    <source>
        <strain evidence="10 11">A8036</strain>
    </source>
</reference>
<gene>
    <name evidence="10" type="ORF">ETD96_05710</name>
</gene>
<evidence type="ECO:0000313" key="10">
    <source>
        <dbReference type="EMBL" id="TMR41406.1"/>
    </source>
</evidence>
<dbReference type="Proteomes" id="UP000305238">
    <property type="component" value="Unassembled WGS sequence"/>
</dbReference>
<evidence type="ECO:0000256" key="4">
    <source>
        <dbReference type="ARBA" id="ARBA00022741"/>
    </source>
</evidence>
<dbReference type="Gene3D" id="3.30.200.20">
    <property type="entry name" value="Phosphorylase Kinase, domain 1"/>
    <property type="match status" value="1"/>
</dbReference>
<dbReference type="PROSITE" id="PS50294">
    <property type="entry name" value="WD_REPEATS_REGION"/>
    <property type="match status" value="1"/>
</dbReference>
<dbReference type="RefSeq" id="WP_138635166.1">
    <property type="nucleotide sequence ID" value="NZ_VCKZ01000023.1"/>
</dbReference>
<dbReference type="Pfam" id="PF08662">
    <property type="entry name" value="eIF2A"/>
    <property type="match status" value="1"/>
</dbReference>
<evidence type="ECO:0000256" key="6">
    <source>
        <dbReference type="ARBA" id="ARBA00022840"/>
    </source>
</evidence>
<feature type="binding site" evidence="8">
    <location>
        <position position="43"/>
    </location>
    <ligand>
        <name>ATP</name>
        <dbReference type="ChEBI" id="CHEBI:30616"/>
    </ligand>
</feature>
<feature type="domain" description="Protein kinase" evidence="9">
    <location>
        <begin position="15"/>
        <end position="278"/>
    </location>
</feature>
<dbReference type="PANTHER" id="PTHR43289:SF34">
    <property type="entry name" value="SERINE_THREONINE-PROTEIN KINASE YBDM-RELATED"/>
    <property type="match status" value="1"/>
</dbReference>
<dbReference type="InterPro" id="IPR008271">
    <property type="entry name" value="Ser/Thr_kinase_AS"/>
</dbReference>
<dbReference type="PROSITE" id="PS00107">
    <property type="entry name" value="PROTEIN_KINASE_ATP"/>
    <property type="match status" value="1"/>
</dbReference>
<evidence type="ECO:0000256" key="5">
    <source>
        <dbReference type="ARBA" id="ARBA00022777"/>
    </source>
</evidence>
<dbReference type="Pfam" id="PF00069">
    <property type="entry name" value="Pkinase"/>
    <property type="match status" value="1"/>
</dbReference>
<sequence>MDPLRDDDPREVGPYRLHGRLGAGGMGEVFLGASPSGRRVAVKTVRAEYAADPGFRRRFAQEIEAARRVGGFHTAQVVDADPDAASPWMVTAFIPGPSLRQVVQRQGPLAPAAVRELGAGLAEGLAAIHACGLVHRDLKPGNVIMSPDGPRIIDFGIARTADATALTSTGAVVGTFSFMSPEQVRADATGPPSDVFALGCVLAYAATGRGPFDAATIPAIVHKIVGAPPDVAGLADPHLRDVVVRCLEKDPARRPSLPEVLAALNGAPPRRLPRRAVLLGGAAAAATAAAAVPAVLLWPSDAPAARRNAPKTPIGVPTGMTLPSSEVAVHAVAFSPDGRTLWGAGFSTILRWDLATAQVTTRKIDDNAETYRRPMAFSPDAKTLATSGDDKVVHLWDAASGKIRKTFPRIQGVQSLAFSPDGRSLAVSVGNGPRYVQVWDIATGKSVPMKTDYYAKALTFSPDGRSLSGGYAFAGRFTVWDVSSGKATEISPRDATEIPCLAFSPDGTTVAASTGGYYGYEIRKAVGGDLKTTVRDLGGEVQALGFSPDGDTLVTADQKNIHLWHVPTGRNTATLPGDADDEQALAFAPHGQSFATTSGTGTTRLWTFR</sequence>
<keyword evidence="4 8" id="KW-0547">Nucleotide-binding</keyword>
<dbReference type="SMART" id="SM00220">
    <property type="entry name" value="S_TKc"/>
    <property type="match status" value="1"/>
</dbReference>
<dbReference type="InterPro" id="IPR017441">
    <property type="entry name" value="Protein_kinase_ATP_BS"/>
</dbReference>
<keyword evidence="3" id="KW-0677">Repeat</keyword>
<accession>A0A5S4H8V9</accession>
<dbReference type="Pfam" id="PF00400">
    <property type="entry name" value="WD40"/>
    <property type="match status" value="2"/>
</dbReference>
<dbReference type="CDD" id="cd14014">
    <property type="entry name" value="STKc_PknB_like"/>
    <property type="match status" value="1"/>
</dbReference>
<keyword evidence="2" id="KW-0808">Transferase</keyword>
<dbReference type="GO" id="GO:0005524">
    <property type="term" value="F:ATP binding"/>
    <property type="evidence" value="ECO:0007669"/>
    <property type="project" value="UniProtKB-UniRule"/>
</dbReference>
<feature type="repeat" description="WD" evidence="7">
    <location>
        <begin position="375"/>
        <end position="406"/>
    </location>
</feature>
<dbReference type="PROSITE" id="PS00678">
    <property type="entry name" value="WD_REPEATS_1"/>
    <property type="match status" value="1"/>
</dbReference>
<dbReference type="EMBL" id="VCKZ01000023">
    <property type="protein sequence ID" value="TMR41406.1"/>
    <property type="molecule type" value="Genomic_DNA"/>
</dbReference>
<dbReference type="GO" id="GO:0004674">
    <property type="term" value="F:protein serine/threonine kinase activity"/>
    <property type="evidence" value="ECO:0007669"/>
    <property type="project" value="TreeGrafter"/>
</dbReference>
<dbReference type="InterPro" id="IPR013979">
    <property type="entry name" value="TIF_beta_prop-like"/>
</dbReference>
<dbReference type="PANTHER" id="PTHR43289">
    <property type="entry name" value="MITOGEN-ACTIVATED PROTEIN KINASE KINASE KINASE 20-RELATED"/>
    <property type="match status" value="1"/>
</dbReference>
<evidence type="ECO:0000256" key="1">
    <source>
        <dbReference type="ARBA" id="ARBA00022574"/>
    </source>
</evidence>
<evidence type="ECO:0000313" key="11">
    <source>
        <dbReference type="Proteomes" id="UP000305238"/>
    </source>
</evidence>
<dbReference type="OrthoDB" id="951193at2"/>
<keyword evidence="1 7" id="KW-0853">WD repeat</keyword>
<dbReference type="Gene3D" id="1.10.510.10">
    <property type="entry name" value="Transferase(Phosphotransferase) domain 1"/>
    <property type="match status" value="1"/>
</dbReference>
<dbReference type="SUPFAM" id="SSF82171">
    <property type="entry name" value="DPP6 N-terminal domain-like"/>
    <property type="match status" value="1"/>
</dbReference>
<dbReference type="SMART" id="SM00320">
    <property type="entry name" value="WD40"/>
    <property type="match status" value="5"/>
</dbReference>
<dbReference type="InterPro" id="IPR019775">
    <property type="entry name" value="WD40_repeat_CS"/>
</dbReference>
<dbReference type="PROSITE" id="PS50082">
    <property type="entry name" value="WD_REPEATS_2"/>
    <property type="match status" value="2"/>
</dbReference>
<dbReference type="Gene3D" id="2.130.10.10">
    <property type="entry name" value="YVTN repeat-like/Quinoprotein amine dehydrogenase"/>
    <property type="match status" value="2"/>
</dbReference>
<dbReference type="PROSITE" id="PS00108">
    <property type="entry name" value="PROTEIN_KINASE_ST"/>
    <property type="match status" value="1"/>
</dbReference>
<evidence type="ECO:0000256" key="8">
    <source>
        <dbReference type="PROSITE-ProRule" id="PRU10141"/>
    </source>
</evidence>
<comment type="caution">
    <text evidence="10">The sequence shown here is derived from an EMBL/GenBank/DDBJ whole genome shotgun (WGS) entry which is preliminary data.</text>
</comment>
<protein>
    <recommendedName>
        <fullName evidence="9">Protein kinase domain-containing protein</fullName>
    </recommendedName>
</protein>
<keyword evidence="5" id="KW-0418">Kinase</keyword>
<dbReference type="AlphaFoldDB" id="A0A5S4H8V9"/>
<proteinExistence type="predicted"/>
<dbReference type="InterPro" id="IPR011009">
    <property type="entry name" value="Kinase-like_dom_sf"/>
</dbReference>
<dbReference type="SUPFAM" id="SSF56112">
    <property type="entry name" value="Protein kinase-like (PK-like)"/>
    <property type="match status" value="1"/>
</dbReference>
<evidence type="ECO:0000256" key="2">
    <source>
        <dbReference type="ARBA" id="ARBA00022679"/>
    </source>
</evidence>
<keyword evidence="11" id="KW-1185">Reference proteome</keyword>
<keyword evidence="6 8" id="KW-0067">ATP-binding</keyword>
<evidence type="ECO:0000256" key="7">
    <source>
        <dbReference type="PROSITE-ProRule" id="PRU00221"/>
    </source>
</evidence>
<evidence type="ECO:0000259" key="9">
    <source>
        <dbReference type="PROSITE" id="PS50011"/>
    </source>
</evidence>
<feature type="repeat" description="WD" evidence="7">
    <location>
        <begin position="575"/>
        <end position="609"/>
    </location>
</feature>
<evidence type="ECO:0000256" key="3">
    <source>
        <dbReference type="ARBA" id="ARBA00022737"/>
    </source>
</evidence>
<name>A0A5S4H8V9_9ACTN</name>
<dbReference type="PROSITE" id="PS50011">
    <property type="entry name" value="PROTEIN_KINASE_DOM"/>
    <property type="match status" value="1"/>
</dbReference>
<dbReference type="InterPro" id="IPR015943">
    <property type="entry name" value="WD40/YVTN_repeat-like_dom_sf"/>
</dbReference>
<organism evidence="10 11">
    <name type="scientific">Actinomadura geliboluensis</name>
    <dbReference type="NCBI Taxonomy" id="882440"/>
    <lineage>
        <taxon>Bacteria</taxon>
        <taxon>Bacillati</taxon>
        <taxon>Actinomycetota</taxon>
        <taxon>Actinomycetes</taxon>
        <taxon>Streptosporangiales</taxon>
        <taxon>Thermomonosporaceae</taxon>
        <taxon>Actinomadura</taxon>
    </lineage>
</organism>